<name>A0ACC2GXZ9_DALPE</name>
<sequence>MSRSGPTTLVLTGLCVFFTGSSEADCNTTLTSLDLGCLLQWDCPHTNTTMYTVQTMTQGGPSPWQNVEGCVRVSSRQCDASKAFSEFGLYNMIRLGVHDGLGSPVWDKPLNLDPIDFTFSRPTVSVALSGNRLKVEVHFPCSTNRGKSCCPVSELIDPWVTVTVYNQQNSYYKTLTVWAQELVNEGEFPDLVPGIDYCVVANFSFGPSFFLQSPLSLPRCVHNTAPRPGTGPGLKPGMVAVGVCLLLFLSLPAVVPYFFKQRRQTPPTNTLPQTLASLQESLHDPPGPSDPIDLRDIQVDIVDDHLSILSSFSGCVYTEAQAPSLEDGYSSNLIQSEYKSGNMHWDTGGMELGLHFGSALSLPRSSGLFGIPMKKCRVDSLVQSRPEIIESMLTNQGSPEAAGGCVKDHRVPLSSVRFGVSSDVEEGEKLECLQWCDL</sequence>
<evidence type="ECO:0000313" key="2">
    <source>
        <dbReference type="Proteomes" id="UP001157502"/>
    </source>
</evidence>
<organism evidence="1 2">
    <name type="scientific">Dallia pectoralis</name>
    <name type="common">Alaska blackfish</name>
    <dbReference type="NCBI Taxonomy" id="75939"/>
    <lineage>
        <taxon>Eukaryota</taxon>
        <taxon>Metazoa</taxon>
        <taxon>Chordata</taxon>
        <taxon>Craniata</taxon>
        <taxon>Vertebrata</taxon>
        <taxon>Euteleostomi</taxon>
        <taxon>Actinopterygii</taxon>
        <taxon>Neopterygii</taxon>
        <taxon>Teleostei</taxon>
        <taxon>Protacanthopterygii</taxon>
        <taxon>Esociformes</taxon>
        <taxon>Umbridae</taxon>
        <taxon>Dallia</taxon>
    </lineage>
</organism>
<gene>
    <name evidence="1" type="ORF">DPEC_G00105230</name>
</gene>
<protein>
    <submittedName>
        <fullName evidence="1">Uncharacterized protein</fullName>
    </submittedName>
</protein>
<keyword evidence="2" id="KW-1185">Reference proteome</keyword>
<comment type="caution">
    <text evidence="1">The sequence shown here is derived from an EMBL/GenBank/DDBJ whole genome shotgun (WGS) entry which is preliminary data.</text>
</comment>
<dbReference type="EMBL" id="CM055735">
    <property type="protein sequence ID" value="KAJ8008478.1"/>
    <property type="molecule type" value="Genomic_DNA"/>
</dbReference>
<reference evidence="1" key="1">
    <citation type="submission" date="2021-05" db="EMBL/GenBank/DDBJ databases">
        <authorList>
            <person name="Pan Q."/>
            <person name="Jouanno E."/>
            <person name="Zahm M."/>
            <person name="Klopp C."/>
            <person name="Cabau C."/>
            <person name="Louis A."/>
            <person name="Berthelot C."/>
            <person name="Parey E."/>
            <person name="Roest Crollius H."/>
            <person name="Montfort J."/>
            <person name="Robinson-Rechavi M."/>
            <person name="Bouchez O."/>
            <person name="Lampietro C."/>
            <person name="Lopez Roques C."/>
            <person name="Donnadieu C."/>
            <person name="Postlethwait J."/>
            <person name="Bobe J."/>
            <person name="Dillon D."/>
            <person name="Chandos A."/>
            <person name="von Hippel F."/>
            <person name="Guiguen Y."/>
        </authorList>
    </citation>
    <scope>NUCLEOTIDE SEQUENCE</scope>
    <source>
        <strain evidence="1">YG-Jan2019</strain>
    </source>
</reference>
<evidence type="ECO:0000313" key="1">
    <source>
        <dbReference type="EMBL" id="KAJ8008478.1"/>
    </source>
</evidence>
<accession>A0ACC2GXZ9</accession>
<dbReference type="Proteomes" id="UP001157502">
    <property type="component" value="Chromosome 8"/>
</dbReference>
<proteinExistence type="predicted"/>